<evidence type="ECO:0000313" key="1">
    <source>
        <dbReference type="EMBL" id="SFJ96062.1"/>
    </source>
</evidence>
<reference evidence="1 2" key="1">
    <citation type="submission" date="2016-10" db="EMBL/GenBank/DDBJ databases">
        <authorList>
            <person name="de Groot N.N."/>
        </authorList>
    </citation>
    <scope>NUCLEOTIDE SEQUENCE [LARGE SCALE GENOMIC DNA]</scope>
    <source>
        <strain evidence="1 2">DSM 44778</strain>
    </source>
</reference>
<accession>A0A1I3VLN4</accession>
<evidence type="ECO:0000313" key="2">
    <source>
        <dbReference type="Proteomes" id="UP000199545"/>
    </source>
</evidence>
<sequence length="99" mass="11377">MTKEPIFDVAQLAHVEIYRLHPLFVRTGSSTSPPSRAVVLFSVRSIGNLQVMIYGDHLQLILRHMNGTTRKQKNSMPLVVSFKSNLLKRHNCYERNQSK</sequence>
<name>A0A1I3VLN4_9BACL</name>
<dbReference type="AlphaFoldDB" id="A0A1I3VLN4"/>
<organism evidence="1 2">
    <name type="scientific">Thermoflavimicrobium dichotomicum</name>
    <dbReference type="NCBI Taxonomy" id="46223"/>
    <lineage>
        <taxon>Bacteria</taxon>
        <taxon>Bacillati</taxon>
        <taxon>Bacillota</taxon>
        <taxon>Bacilli</taxon>
        <taxon>Bacillales</taxon>
        <taxon>Thermoactinomycetaceae</taxon>
        <taxon>Thermoflavimicrobium</taxon>
    </lineage>
</organism>
<dbReference type="EMBL" id="FORR01000063">
    <property type="protein sequence ID" value="SFJ96062.1"/>
    <property type="molecule type" value="Genomic_DNA"/>
</dbReference>
<protein>
    <submittedName>
        <fullName evidence="1">Uncharacterized protein</fullName>
    </submittedName>
</protein>
<keyword evidence="2" id="KW-1185">Reference proteome</keyword>
<dbReference type="Proteomes" id="UP000199545">
    <property type="component" value="Unassembled WGS sequence"/>
</dbReference>
<gene>
    <name evidence="1" type="ORF">SAMN05421852_1631</name>
</gene>
<proteinExistence type="predicted"/>